<dbReference type="AlphaFoldDB" id="A0A511F7W7"/>
<gene>
    <name evidence="2" type="ORF">CHO01_04560</name>
    <name evidence="3" type="ORF">HNR08_002111</name>
</gene>
<name>A0A511F7W7_9CELL</name>
<evidence type="ECO:0000313" key="2">
    <source>
        <dbReference type="EMBL" id="GEL45340.1"/>
    </source>
</evidence>
<reference evidence="3 5" key="2">
    <citation type="submission" date="2020-08" db="EMBL/GenBank/DDBJ databases">
        <title>Sequencing the genomes of 1000 actinobacteria strains.</title>
        <authorList>
            <person name="Klenk H.-P."/>
        </authorList>
    </citation>
    <scope>NUCLEOTIDE SEQUENCE [LARGE SCALE GENOMIC DNA]</scope>
    <source>
        <strain evidence="3 5">DSM 9581</strain>
    </source>
</reference>
<comment type="caution">
    <text evidence="2">The sequence shown here is derived from an EMBL/GenBank/DDBJ whole genome shotgun (WGS) entry which is preliminary data.</text>
</comment>
<dbReference type="Proteomes" id="UP000564629">
    <property type="component" value="Unassembled WGS sequence"/>
</dbReference>
<evidence type="ECO:0000256" key="1">
    <source>
        <dbReference type="SAM" id="MobiDB-lite"/>
    </source>
</evidence>
<reference evidence="2 4" key="1">
    <citation type="submission" date="2019-07" db="EMBL/GenBank/DDBJ databases">
        <title>Whole genome shotgun sequence of Cellulomonas hominis NBRC 16055.</title>
        <authorList>
            <person name="Hosoyama A."/>
            <person name="Uohara A."/>
            <person name="Ohji S."/>
            <person name="Ichikawa N."/>
        </authorList>
    </citation>
    <scope>NUCLEOTIDE SEQUENCE [LARGE SCALE GENOMIC DNA]</scope>
    <source>
        <strain evidence="2 4">NBRC 16055</strain>
    </source>
</reference>
<evidence type="ECO:0000313" key="4">
    <source>
        <dbReference type="Proteomes" id="UP000321723"/>
    </source>
</evidence>
<dbReference type="RefSeq" id="WP_146832900.1">
    <property type="nucleotide sequence ID" value="NZ_BJVQ01000003.1"/>
</dbReference>
<protein>
    <submittedName>
        <fullName evidence="2">Uncharacterized protein</fullName>
    </submittedName>
</protein>
<organism evidence="2 4">
    <name type="scientific">Cellulomonas hominis</name>
    <dbReference type="NCBI Taxonomy" id="156981"/>
    <lineage>
        <taxon>Bacteria</taxon>
        <taxon>Bacillati</taxon>
        <taxon>Actinomycetota</taxon>
        <taxon>Actinomycetes</taxon>
        <taxon>Micrococcales</taxon>
        <taxon>Cellulomonadaceae</taxon>
        <taxon>Cellulomonas</taxon>
    </lineage>
</organism>
<keyword evidence="4" id="KW-1185">Reference proteome</keyword>
<evidence type="ECO:0000313" key="5">
    <source>
        <dbReference type="Proteomes" id="UP000564629"/>
    </source>
</evidence>
<dbReference type="EMBL" id="BJVQ01000003">
    <property type="protein sequence ID" value="GEL45340.1"/>
    <property type="molecule type" value="Genomic_DNA"/>
</dbReference>
<feature type="region of interest" description="Disordered" evidence="1">
    <location>
        <begin position="1"/>
        <end position="20"/>
    </location>
</feature>
<sequence>MTDALPHRTVRAGGGTRHRSHGALARYNSRVAADADGSTRAALAALLEPGHGYDLLAAHLVDATRAERAEQGDHWLCSALGTCARSCGTAGLVRLAADDIAEYLHRHVALPAAVAGALGRDLATAVGESVRSGTLGGLPLAALLPALVVLACPDLDRCPAEEDVVRALAGTGAAAGLHGLALDPAA</sequence>
<proteinExistence type="predicted"/>
<evidence type="ECO:0000313" key="3">
    <source>
        <dbReference type="EMBL" id="MBB5473375.1"/>
    </source>
</evidence>
<dbReference type="EMBL" id="JACHDN010000001">
    <property type="protein sequence ID" value="MBB5473375.1"/>
    <property type="molecule type" value="Genomic_DNA"/>
</dbReference>
<accession>A0A511F7W7</accession>
<dbReference type="Proteomes" id="UP000321723">
    <property type="component" value="Unassembled WGS sequence"/>
</dbReference>